<evidence type="ECO:0000256" key="1">
    <source>
        <dbReference type="SAM" id="MobiDB-lite"/>
    </source>
</evidence>
<reference evidence="2" key="1">
    <citation type="submission" date="2021-06" db="EMBL/GenBank/DDBJ databases">
        <authorList>
            <person name="Hodson N. C."/>
            <person name="Mongue J. A."/>
            <person name="Jaron S. K."/>
        </authorList>
    </citation>
    <scope>NUCLEOTIDE SEQUENCE</scope>
</reference>
<dbReference type="AlphaFoldDB" id="A0A8J2PKI4"/>
<proteinExistence type="predicted"/>
<keyword evidence="3" id="KW-1185">Reference proteome</keyword>
<feature type="compositionally biased region" description="Pro residues" evidence="1">
    <location>
        <begin position="79"/>
        <end position="89"/>
    </location>
</feature>
<protein>
    <submittedName>
        <fullName evidence="2">Uncharacterized protein</fullName>
    </submittedName>
</protein>
<gene>
    <name evidence="2" type="ORF">AFUS01_LOCUS36751</name>
</gene>
<organism evidence="2 3">
    <name type="scientific">Allacma fusca</name>
    <dbReference type="NCBI Taxonomy" id="39272"/>
    <lineage>
        <taxon>Eukaryota</taxon>
        <taxon>Metazoa</taxon>
        <taxon>Ecdysozoa</taxon>
        <taxon>Arthropoda</taxon>
        <taxon>Hexapoda</taxon>
        <taxon>Collembola</taxon>
        <taxon>Symphypleona</taxon>
        <taxon>Sminthuridae</taxon>
        <taxon>Allacma</taxon>
    </lineage>
</organism>
<dbReference type="EMBL" id="CAJVCH010540846">
    <property type="protein sequence ID" value="CAG7826709.1"/>
    <property type="molecule type" value="Genomic_DNA"/>
</dbReference>
<accession>A0A8J2PKI4</accession>
<feature type="compositionally biased region" description="Basic and acidic residues" evidence="1">
    <location>
        <begin position="90"/>
        <end position="99"/>
    </location>
</feature>
<evidence type="ECO:0000313" key="3">
    <source>
        <dbReference type="Proteomes" id="UP000708208"/>
    </source>
</evidence>
<comment type="caution">
    <text evidence="2">The sequence shown here is derived from an EMBL/GenBank/DDBJ whole genome shotgun (WGS) entry which is preliminary data.</text>
</comment>
<dbReference type="Proteomes" id="UP000708208">
    <property type="component" value="Unassembled WGS sequence"/>
</dbReference>
<feature type="compositionally biased region" description="Basic and acidic residues" evidence="1">
    <location>
        <begin position="64"/>
        <end position="74"/>
    </location>
</feature>
<sequence length="99" mass="11013">MSELKKRATLKAALTRLKNTLDGYTDATITLVKKAAGTNEEAAHETDYQGTEQRIYGISNQLHEFDEKNAEAKRAANPHPTPPPPPPHTPKPEFHLPKM</sequence>
<evidence type="ECO:0000313" key="2">
    <source>
        <dbReference type="EMBL" id="CAG7826709.1"/>
    </source>
</evidence>
<feature type="region of interest" description="Disordered" evidence="1">
    <location>
        <begin position="64"/>
        <end position="99"/>
    </location>
</feature>
<name>A0A8J2PKI4_9HEXA</name>